<dbReference type="InterPro" id="IPR025536">
    <property type="entry name" value="DUF4422"/>
</dbReference>
<evidence type="ECO:0000313" key="2">
    <source>
        <dbReference type="EMBL" id="AOO73340.1"/>
    </source>
</evidence>
<dbReference type="RefSeq" id="WP_069468971.1">
    <property type="nucleotide sequence ID" value="NZ_CP017107.1"/>
</dbReference>
<dbReference type="AlphaFoldDB" id="A0A1D7TQV5"/>
<evidence type="ECO:0000313" key="3">
    <source>
        <dbReference type="Proteomes" id="UP000094723"/>
    </source>
</evidence>
<dbReference type="Pfam" id="PF14393">
    <property type="entry name" value="DUF4422"/>
    <property type="match status" value="1"/>
</dbReference>
<name>A0A1D7TQV5_9LACO</name>
<proteinExistence type="predicted"/>
<feature type="domain" description="DUF4422" evidence="1">
    <location>
        <begin position="3"/>
        <end position="231"/>
    </location>
</feature>
<reference evidence="2 3" key="1">
    <citation type="submission" date="2016-09" db="EMBL/GenBank/DDBJ databases">
        <title>Complete Genome Sequence of Lactobacillus salivarius Jin.</title>
        <authorList>
            <person name="Jin N."/>
            <person name="Li C."/>
            <person name="Wang M."/>
            <person name="Ren D."/>
            <person name="Di Y."/>
            <person name="Pan R."/>
            <person name="Du S."/>
            <person name="Lu H."/>
            <person name="Li X."/>
            <person name="Tian M."/>
        </authorList>
    </citation>
    <scope>NUCLEOTIDE SEQUENCE [LARGE SCALE GENOMIC DNA]</scope>
    <source>
        <strain evidence="2 3">CICC 23174</strain>
    </source>
</reference>
<organism evidence="2 3">
    <name type="scientific">Ligilactobacillus salivarius</name>
    <dbReference type="NCBI Taxonomy" id="1624"/>
    <lineage>
        <taxon>Bacteria</taxon>
        <taxon>Bacillati</taxon>
        <taxon>Bacillota</taxon>
        <taxon>Bacilli</taxon>
        <taxon>Lactobacillales</taxon>
        <taxon>Lactobacillaceae</taxon>
        <taxon>Ligilactobacillus</taxon>
    </lineage>
</organism>
<evidence type="ECO:0000259" key="1">
    <source>
        <dbReference type="Pfam" id="PF14393"/>
    </source>
</evidence>
<sequence length="266" mass="31781">MTVYVITHKPIESPLDKGYTPMLIGADFNKNPKHYMTDNTGRNISSKNKEYCELTGLYWMWKNSTEKNVGLNHYRRFFFSHDIGGRNAMYLWLLITGRAHTISENTLSNWIDTKKYDWIVAHPERMDAKPLYKQFILHHNEKDLEHTRDAIKKLYPDYLPSYDKFLHGKASMSPYNMFYTSKENMDEYCEWLFNILFEVEKHSDLSGYDDYQRRLFGFLGERLFNVWLMHHSNLKIKYLTVYNTSDTNRAEMISHVKNGIKKVFHK</sequence>
<dbReference type="EMBL" id="CP017107">
    <property type="protein sequence ID" value="AOO73340.1"/>
    <property type="molecule type" value="Genomic_DNA"/>
</dbReference>
<accession>A0A1D7TQV5</accession>
<protein>
    <submittedName>
        <fullName evidence="2">Polysachharide biosynthesis protein</fullName>
    </submittedName>
</protein>
<dbReference type="Proteomes" id="UP000094723">
    <property type="component" value="Chromosome"/>
</dbReference>
<gene>
    <name evidence="2" type="ORF">BHF65_03530</name>
</gene>